<dbReference type="OrthoDB" id="163768at2"/>
<evidence type="ECO:0000259" key="1">
    <source>
        <dbReference type="SMART" id="SM00858"/>
    </source>
</evidence>
<dbReference type="RefSeq" id="WP_127733859.1">
    <property type="nucleotide sequence ID" value="NZ_SACP01000043.1"/>
</dbReference>
<dbReference type="NCBIfam" id="TIGR03177">
    <property type="entry name" value="pilus_cpaB"/>
    <property type="match status" value="1"/>
</dbReference>
<evidence type="ECO:0000313" key="2">
    <source>
        <dbReference type="EMBL" id="RVU13746.1"/>
    </source>
</evidence>
<dbReference type="EMBL" id="SACP01000043">
    <property type="protein sequence ID" value="RVU13746.1"/>
    <property type="molecule type" value="Genomic_DNA"/>
</dbReference>
<dbReference type="InterPro" id="IPR017592">
    <property type="entry name" value="Pilus_assmbl_Flp-typ_CpaB"/>
</dbReference>
<feature type="domain" description="SAF" evidence="1">
    <location>
        <begin position="46"/>
        <end position="114"/>
    </location>
</feature>
<reference evidence="2 3" key="1">
    <citation type="submission" date="2019-01" db="EMBL/GenBank/DDBJ databases">
        <authorList>
            <person name="Chen W.-M."/>
        </authorList>
    </citation>
    <scope>NUCLEOTIDE SEQUENCE [LARGE SCALE GENOMIC DNA]</scope>
    <source>
        <strain evidence="2 3">TER-1</strain>
    </source>
</reference>
<dbReference type="CDD" id="cd11614">
    <property type="entry name" value="SAF_CpaB_FlgA_like"/>
    <property type="match status" value="1"/>
</dbReference>
<gene>
    <name evidence="2" type="primary">cpaB</name>
    <name evidence="2" type="ORF">EOE48_26370</name>
</gene>
<keyword evidence="3" id="KW-1185">Reference proteome</keyword>
<evidence type="ECO:0000313" key="3">
    <source>
        <dbReference type="Proteomes" id="UP000286997"/>
    </source>
</evidence>
<sequence length="268" mass="27845">MNPSRALLIGIAAVAGTLAFYLTSGREPPPPPPPVVVAAAPAIETVDVLVAAADLPMGQVLKPADLRWQPWPRAVVNDGFLLRPALPSALEDTAGSFVRGAFLAGEPIRREKLIKANGGGFLSAMLPAGMRAMAISIDTRGSNTAGGFILPNDRVDVVRTQRDGEPGRAGASETHAADTLLTNVRVLAVGQTVQERNGERVVTGDTATLEVTPGQAEMLALAQRAGQLSLTLRSIVDAAPSGPESPEPRAEGGLTVIRYGVAKPMSAR</sequence>
<dbReference type="Pfam" id="PF08666">
    <property type="entry name" value="SAF"/>
    <property type="match status" value="1"/>
</dbReference>
<organism evidence="2 3">
    <name type="scientific">Methylobacterium oryzihabitans</name>
    <dbReference type="NCBI Taxonomy" id="2499852"/>
    <lineage>
        <taxon>Bacteria</taxon>
        <taxon>Pseudomonadati</taxon>
        <taxon>Pseudomonadota</taxon>
        <taxon>Alphaproteobacteria</taxon>
        <taxon>Hyphomicrobiales</taxon>
        <taxon>Methylobacteriaceae</taxon>
        <taxon>Methylobacterium</taxon>
    </lineage>
</organism>
<accession>A0A3S2XFW5</accession>
<protein>
    <submittedName>
        <fullName evidence="2">Flp pilus assembly protein CpaB</fullName>
    </submittedName>
</protein>
<dbReference type="Proteomes" id="UP000286997">
    <property type="component" value="Unassembled WGS sequence"/>
</dbReference>
<dbReference type="SMART" id="SM00858">
    <property type="entry name" value="SAF"/>
    <property type="match status" value="1"/>
</dbReference>
<dbReference type="InterPro" id="IPR031571">
    <property type="entry name" value="RcpC_dom"/>
</dbReference>
<comment type="caution">
    <text evidence="2">The sequence shown here is derived from an EMBL/GenBank/DDBJ whole genome shotgun (WGS) entry which is preliminary data.</text>
</comment>
<dbReference type="AlphaFoldDB" id="A0A3S2XFW5"/>
<name>A0A3S2XFW5_9HYPH</name>
<dbReference type="InterPro" id="IPR013974">
    <property type="entry name" value="SAF"/>
</dbReference>
<dbReference type="Pfam" id="PF16976">
    <property type="entry name" value="RcpC"/>
    <property type="match status" value="1"/>
</dbReference>
<proteinExistence type="predicted"/>